<gene>
    <name evidence="2" type="ORF">FTW19_07825</name>
</gene>
<dbReference type="EMBL" id="CP042806">
    <property type="protein sequence ID" value="QEE27912.1"/>
    <property type="molecule type" value="Genomic_DNA"/>
</dbReference>
<dbReference type="AlphaFoldDB" id="A0A5B9E6L7"/>
<dbReference type="Pfam" id="PF07485">
    <property type="entry name" value="DUF1529"/>
    <property type="match status" value="2"/>
</dbReference>
<proteinExistence type="predicted"/>
<name>A0A5B9E6L7_9BACT</name>
<evidence type="ECO:0000313" key="3">
    <source>
        <dbReference type="Proteomes" id="UP000321820"/>
    </source>
</evidence>
<evidence type="ECO:0000256" key="1">
    <source>
        <dbReference type="SAM" id="SignalP"/>
    </source>
</evidence>
<dbReference type="RefSeq" id="WP_147647102.1">
    <property type="nucleotide sequence ID" value="NZ_CP042806.1"/>
</dbReference>
<dbReference type="Proteomes" id="UP000321820">
    <property type="component" value="Chromosome"/>
</dbReference>
<keyword evidence="3" id="KW-1185">Reference proteome</keyword>
<sequence>MKTTRNVVFCIACLCTPLLAQAPADHWKAVDAALGGRTGQMQPGDVYKYSMPRRDLKVTKDGTTVAPGLALGSWAAFKMMGNEAMVMGDLVLTEDEIEPVMLKLQQDGIEQTSIHNHLLGETPHIVYMHISGHGDPVKLATALNAALALTKTPAPAPASPASASAPTIELDTKAIEQSIGVAGKVSGGILQFSIPRAEKISDSGMDIPPAMGTATAINFQPTGGGKAAISGDFVLLKEEVNPVLRALRTHGIEVTAMHNHMLFDEPHLYFMHFWANADAVTLAQGLKTALDLTNSQRTRR</sequence>
<feature type="chain" id="PRO_5022681807" evidence="1">
    <location>
        <begin position="21"/>
        <end position="300"/>
    </location>
</feature>
<dbReference type="KEGG" id="talb:FTW19_07825"/>
<reference evidence="2 3" key="1">
    <citation type="submission" date="2019-08" db="EMBL/GenBank/DDBJ databases">
        <title>Complete genome sequence of Terriglobus albidus strain ORNL.</title>
        <authorList>
            <person name="Podar M."/>
        </authorList>
    </citation>
    <scope>NUCLEOTIDE SEQUENCE [LARGE SCALE GENOMIC DNA]</scope>
    <source>
        <strain evidence="2 3">ORNL</strain>
    </source>
</reference>
<evidence type="ECO:0000313" key="2">
    <source>
        <dbReference type="EMBL" id="QEE27912.1"/>
    </source>
</evidence>
<keyword evidence="1" id="KW-0732">Signal</keyword>
<protein>
    <submittedName>
        <fullName evidence="2">DUF1259 domain-containing protein</fullName>
    </submittedName>
</protein>
<dbReference type="InterPro" id="IPR011094">
    <property type="entry name" value="Uncharacterised_LppY/LpqO"/>
</dbReference>
<dbReference type="OrthoDB" id="4687120at2"/>
<accession>A0A5B9E6L7</accession>
<organism evidence="2 3">
    <name type="scientific">Terriglobus albidus</name>
    <dbReference type="NCBI Taxonomy" id="1592106"/>
    <lineage>
        <taxon>Bacteria</taxon>
        <taxon>Pseudomonadati</taxon>
        <taxon>Acidobacteriota</taxon>
        <taxon>Terriglobia</taxon>
        <taxon>Terriglobales</taxon>
        <taxon>Acidobacteriaceae</taxon>
        <taxon>Terriglobus</taxon>
    </lineage>
</organism>
<feature type="signal peptide" evidence="1">
    <location>
        <begin position="1"/>
        <end position="20"/>
    </location>
</feature>